<evidence type="ECO:0000256" key="2">
    <source>
        <dbReference type="SAM" id="Coils"/>
    </source>
</evidence>
<evidence type="ECO:0000313" key="6">
    <source>
        <dbReference type="Proteomes" id="UP001595840"/>
    </source>
</evidence>
<reference evidence="6" key="1">
    <citation type="journal article" date="2019" name="Int. J. Syst. Evol. Microbiol.">
        <title>The Global Catalogue of Microorganisms (GCM) 10K type strain sequencing project: providing services to taxonomists for standard genome sequencing and annotation.</title>
        <authorList>
            <consortium name="The Broad Institute Genomics Platform"/>
            <consortium name="The Broad Institute Genome Sequencing Center for Infectious Disease"/>
            <person name="Wu L."/>
            <person name="Ma J."/>
        </authorList>
    </citation>
    <scope>NUCLEOTIDE SEQUENCE [LARGE SCALE GENOMIC DNA]</scope>
    <source>
        <strain evidence="6">CECT 8570</strain>
    </source>
</reference>
<feature type="signal peptide" evidence="3">
    <location>
        <begin position="1"/>
        <end position="27"/>
    </location>
</feature>
<dbReference type="Gene3D" id="1.10.1130.10">
    <property type="entry name" value="Flavocytochrome C3, Chain A"/>
    <property type="match status" value="1"/>
</dbReference>
<organism evidence="5 6">
    <name type="scientific">Simiduia curdlanivorans</name>
    <dbReference type="NCBI Taxonomy" id="1492769"/>
    <lineage>
        <taxon>Bacteria</taxon>
        <taxon>Pseudomonadati</taxon>
        <taxon>Pseudomonadota</taxon>
        <taxon>Gammaproteobacteria</taxon>
        <taxon>Cellvibrionales</taxon>
        <taxon>Cellvibrionaceae</taxon>
        <taxon>Simiduia</taxon>
    </lineage>
</organism>
<sequence length="431" mass="46858">MTRQLRLQIHAASFFGLLLSLSSYGQAAPLTPDQAPAVHNGVASCATSACHGKVAAVEGRNVWLNEYHIWSTQDRHSRAYQTLLTDRSKAMAQRLGLGSAHTAKACLDCHADNVAAAQRGQKFQLSDGVSCEACHGGSEKWLKSHTEPQVSHADNIANGLYPTENALDRSALCLSCHKGTGSKFADHTMMAAGHPRLTFELDTFTANQPGHYKIDADYQARKGKPAPGSLWMLGQMESGKRSLALIQQHAGTLAAENLAIYDCHSCHRPMNPARGQAQDDSRQLPAGSIRLEDSALDMIAVIFKVLWPEQSGAWHKAVAALHKAQAQQELALALTDLDNRLVSLEAKLRQQAATAADLANIRRQLIKLGEQGAYKDFTSAEQVFLALESLSYDLGDRQTLLPALDALYNSVADEYRFDHGAFVKALGKINN</sequence>
<protein>
    <submittedName>
        <fullName evidence="5">Multiheme c-type cytochrome</fullName>
    </submittedName>
</protein>
<gene>
    <name evidence="5" type="ORF">ACFOX3_00100</name>
</gene>
<dbReference type="SUPFAM" id="SSF48695">
    <property type="entry name" value="Multiheme cytochromes"/>
    <property type="match status" value="1"/>
</dbReference>
<evidence type="ECO:0000256" key="3">
    <source>
        <dbReference type="SAM" id="SignalP"/>
    </source>
</evidence>
<feature type="domain" description="Cytochrome c-552/4" evidence="4">
    <location>
        <begin position="50"/>
        <end position="136"/>
    </location>
</feature>
<dbReference type="InterPro" id="IPR023155">
    <property type="entry name" value="Cyt_c-552/4"/>
</dbReference>
<dbReference type="PANTHER" id="PTHR35038">
    <property type="entry name" value="DISSIMILATORY SULFITE REDUCTASE SIRA"/>
    <property type="match status" value="1"/>
</dbReference>
<proteinExistence type="predicted"/>
<dbReference type="InterPro" id="IPR036280">
    <property type="entry name" value="Multihaem_cyt_sf"/>
</dbReference>
<evidence type="ECO:0000256" key="1">
    <source>
        <dbReference type="ARBA" id="ARBA00022729"/>
    </source>
</evidence>
<dbReference type="EMBL" id="JBHSCX010000001">
    <property type="protein sequence ID" value="MFC4360677.1"/>
    <property type="molecule type" value="Genomic_DNA"/>
</dbReference>
<dbReference type="Proteomes" id="UP001595840">
    <property type="component" value="Unassembled WGS sequence"/>
</dbReference>
<evidence type="ECO:0000313" key="5">
    <source>
        <dbReference type="EMBL" id="MFC4360677.1"/>
    </source>
</evidence>
<evidence type="ECO:0000259" key="4">
    <source>
        <dbReference type="Pfam" id="PF13435"/>
    </source>
</evidence>
<dbReference type="Pfam" id="PF13435">
    <property type="entry name" value="Cytochrome_C554"/>
    <property type="match status" value="1"/>
</dbReference>
<accession>A0ABV8V0K6</accession>
<keyword evidence="1 3" id="KW-0732">Signal</keyword>
<name>A0ABV8V0K6_9GAMM</name>
<feature type="chain" id="PRO_5046163388" evidence="3">
    <location>
        <begin position="28"/>
        <end position="431"/>
    </location>
</feature>
<feature type="coiled-coil region" evidence="2">
    <location>
        <begin position="327"/>
        <end position="354"/>
    </location>
</feature>
<comment type="caution">
    <text evidence="5">The sequence shown here is derived from an EMBL/GenBank/DDBJ whole genome shotgun (WGS) entry which is preliminary data.</text>
</comment>
<dbReference type="InterPro" id="IPR051829">
    <property type="entry name" value="Multiheme_Cytochr_ET"/>
</dbReference>
<keyword evidence="6" id="KW-1185">Reference proteome</keyword>
<dbReference type="RefSeq" id="WP_290264398.1">
    <property type="nucleotide sequence ID" value="NZ_JAUFQG010000006.1"/>
</dbReference>
<keyword evidence="2" id="KW-0175">Coiled coil</keyword>